<evidence type="ECO:0000256" key="9">
    <source>
        <dbReference type="ARBA" id="ARBA00023136"/>
    </source>
</evidence>
<keyword evidence="5 11" id="KW-0808">Transferase</keyword>
<evidence type="ECO:0000256" key="3">
    <source>
        <dbReference type="ARBA" id="ARBA00010323"/>
    </source>
</evidence>
<feature type="transmembrane region" description="Helical" evidence="12">
    <location>
        <begin position="6"/>
        <end position="23"/>
    </location>
</feature>
<keyword evidence="4 11" id="KW-1003">Cell membrane</keyword>
<evidence type="ECO:0000256" key="10">
    <source>
        <dbReference type="ARBA" id="ARBA00023315"/>
    </source>
</evidence>
<feature type="transmembrane region" description="Helical" evidence="12">
    <location>
        <begin position="357"/>
        <end position="377"/>
    </location>
</feature>
<keyword evidence="7 11" id="KW-0016">Alginate biosynthesis</keyword>
<dbReference type="PANTHER" id="PTHR13285:SF23">
    <property type="entry name" value="TEICHOIC ACID D-ALANYLTRANSFERASE"/>
    <property type="match status" value="1"/>
</dbReference>
<dbReference type="PIRSF" id="PIRSF016636">
    <property type="entry name" value="AlgI_DltB"/>
    <property type="match status" value="1"/>
</dbReference>
<feature type="transmembrane region" description="Helical" evidence="12">
    <location>
        <begin position="439"/>
        <end position="458"/>
    </location>
</feature>
<keyword evidence="14" id="KW-1185">Reference proteome</keyword>
<dbReference type="GO" id="GO:0005886">
    <property type="term" value="C:plasma membrane"/>
    <property type="evidence" value="ECO:0007669"/>
    <property type="project" value="UniProtKB-SubCell"/>
</dbReference>
<evidence type="ECO:0000256" key="12">
    <source>
        <dbReference type="SAM" id="Phobius"/>
    </source>
</evidence>
<proteinExistence type="inferred from homology"/>
<keyword evidence="10 11" id="KW-0012">Acyltransferase</keyword>
<dbReference type="InterPro" id="IPR024194">
    <property type="entry name" value="Ac/AlaTfrase_AlgI/DltB"/>
</dbReference>
<comment type="pathway">
    <text evidence="2 11">Glycan biosynthesis; alginate biosynthesis.</text>
</comment>
<comment type="subcellular location">
    <subcellularLocation>
        <location evidence="11">Cell inner membrane</location>
    </subcellularLocation>
    <subcellularLocation>
        <location evidence="1">Cell membrane</location>
        <topology evidence="1">Multi-pass membrane protein</topology>
    </subcellularLocation>
</comment>
<dbReference type="InterPro" id="IPR051085">
    <property type="entry name" value="MB_O-acyltransferase"/>
</dbReference>
<dbReference type="EMBL" id="MUYU01000002">
    <property type="protein sequence ID" value="OOS26275.1"/>
    <property type="molecule type" value="Genomic_DNA"/>
</dbReference>
<dbReference type="UniPathway" id="UPA00286"/>
<accession>A0A1T0CVB0</accession>
<comment type="caution">
    <text evidence="13">The sequence shown here is derived from an EMBL/GenBank/DDBJ whole genome shotgun (WGS) entry which is preliminary data.</text>
</comment>
<protein>
    <recommendedName>
        <fullName evidence="11">Probable alginate O-acetylase</fullName>
        <ecNumber evidence="11">2.3.1.-</ecNumber>
    </recommendedName>
</protein>
<dbReference type="InterPro" id="IPR028362">
    <property type="entry name" value="AlgI"/>
</dbReference>
<feature type="transmembrane region" description="Helical" evidence="12">
    <location>
        <begin position="147"/>
        <end position="166"/>
    </location>
</feature>
<feature type="transmembrane region" description="Helical" evidence="12">
    <location>
        <begin position="105"/>
        <end position="127"/>
    </location>
</feature>
<feature type="transmembrane region" description="Helical" evidence="12">
    <location>
        <begin position="74"/>
        <end position="93"/>
    </location>
</feature>
<dbReference type="PIRSF" id="PIRSF500217">
    <property type="entry name" value="AlgI"/>
    <property type="match status" value="1"/>
</dbReference>
<evidence type="ECO:0000256" key="1">
    <source>
        <dbReference type="ARBA" id="ARBA00004651"/>
    </source>
</evidence>
<dbReference type="OrthoDB" id="139172at2"/>
<sequence>MVFSSLVFIFLFLPLVLILYYTSPSLKLKNWILVISSIIFYAWGEPVWVILLLMSATVDYWNGRLIDKFRGKPLAKLGLFNTMVFNIGCLAIFKYSGFLTENFNAITGLSVPVPSFALPVGISFYVFMSISYTIDVWRGEVKAQKSFASFLVYIANFHHLVAGPIIRYGHIAKEITERYFKWSDFSDGINRFSKGLFKKVFIANTAGALAVPLLAQDMESATVLGVWLGVVLFSLQIYFDFSGYSDMAIGLGKMFGFHYHENFKHPYTAKSITDFWRRWHISLSSFFRDYVYIPLGGNRYKQVRNILVVWMLTGIWHGASWNFIIWGLYFGILLLIEKFFLAKILDKLPSIFQHSYALFFIVVGWAIFYFTDLQQLLDNLKIMFGLTAVPLSDYEDYSIISSNLYWFIFALVVCWPVHRKMREAIEKYGSPTALAAADFIQTIIYLGCAIALLVGSTYNPFIYFRF</sequence>
<organism evidence="13 14">
    <name type="scientific">Moraxella pluranimalium</name>
    <dbReference type="NCBI Taxonomy" id="470453"/>
    <lineage>
        <taxon>Bacteria</taxon>
        <taxon>Pseudomonadati</taxon>
        <taxon>Pseudomonadota</taxon>
        <taxon>Gammaproteobacteria</taxon>
        <taxon>Moraxellales</taxon>
        <taxon>Moraxellaceae</taxon>
        <taxon>Moraxella</taxon>
    </lineage>
</organism>
<dbReference type="GO" id="GO:0042121">
    <property type="term" value="P:alginic acid biosynthetic process"/>
    <property type="evidence" value="ECO:0007669"/>
    <property type="project" value="UniProtKB-UniRule"/>
</dbReference>
<keyword evidence="11" id="KW-0997">Cell inner membrane</keyword>
<dbReference type="InterPro" id="IPR004299">
    <property type="entry name" value="MBOAT_fam"/>
</dbReference>
<gene>
    <name evidence="13" type="ORF">B0680_00365</name>
</gene>
<evidence type="ECO:0000256" key="5">
    <source>
        <dbReference type="ARBA" id="ARBA00022679"/>
    </source>
</evidence>
<feature type="transmembrane region" description="Helical" evidence="12">
    <location>
        <begin position="221"/>
        <end position="239"/>
    </location>
</feature>
<dbReference type="AlphaFoldDB" id="A0A1T0CVB0"/>
<feature type="transmembrane region" description="Helical" evidence="12">
    <location>
        <begin position="30"/>
        <end position="54"/>
    </location>
</feature>
<evidence type="ECO:0000256" key="4">
    <source>
        <dbReference type="ARBA" id="ARBA00022475"/>
    </source>
</evidence>
<dbReference type="PANTHER" id="PTHR13285">
    <property type="entry name" value="ACYLTRANSFERASE"/>
    <property type="match status" value="1"/>
</dbReference>
<keyword evidence="6 11" id="KW-0812">Transmembrane</keyword>
<comment type="similarity">
    <text evidence="3 11">Belongs to the membrane-bound acyltransferase family.</text>
</comment>
<reference evidence="13 14" key="1">
    <citation type="submission" date="2017-02" db="EMBL/GenBank/DDBJ databases">
        <title>Draft genome sequence of Moraxella pluranimalium CCUG 54913T type strain.</title>
        <authorList>
            <person name="Salva-Serra F."/>
            <person name="Engstrom-Jakobsson H."/>
            <person name="Thorell K."/>
            <person name="Jaen-Luchoro D."/>
            <person name="Gonzales-Siles L."/>
            <person name="Karlsson R."/>
            <person name="Yazdan S."/>
            <person name="Boulund F."/>
            <person name="Johnning A."/>
            <person name="Engstrand L."/>
            <person name="Kristiansson E."/>
            <person name="Moore E."/>
        </authorList>
    </citation>
    <scope>NUCLEOTIDE SEQUENCE [LARGE SCALE GENOMIC DNA]</scope>
    <source>
        <strain evidence="13 14">CCUG 54913</strain>
    </source>
</reference>
<keyword evidence="8 12" id="KW-1133">Transmembrane helix</keyword>
<dbReference type="EC" id="2.3.1.-" evidence="11"/>
<keyword evidence="9 11" id="KW-0472">Membrane</keyword>
<evidence type="ECO:0000313" key="13">
    <source>
        <dbReference type="EMBL" id="OOS26275.1"/>
    </source>
</evidence>
<evidence type="ECO:0000256" key="2">
    <source>
        <dbReference type="ARBA" id="ARBA00005182"/>
    </source>
</evidence>
<evidence type="ECO:0000256" key="8">
    <source>
        <dbReference type="ARBA" id="ARBA00022989"/>
    </source>
</evidence>
<dbReference type="STRING" id="470453.B0680_00365"/>
<dbReference type="Proteomes" id="UP000189800">
    <property type="component" value="Unassembled WGS sequence"/>
</dbReference>
<name>A0A1T0CVB0_9GAMM</name>
<feature type="transmembrane region" description="Helical" evidence="12">
    <location>
        <begin position="397"/>
        <end position="418"/>
    </location>
</feature>
<evidence type="ECO:0000256" key="6">
    <source>
        <dbReference type="ARBA" id="ARBA00022692"/>
    </source>
</evidence>
<dbReference type="GO" id="GO:0016746">
    <property type="term" value="F:acyltransferase activity"/>
    <property type="evidence" value="ECO:0007669"/>
    <property type="project" value="UniProtKB-KW"/>
</dbReference>
<evidence type="ECO:0000256" key="11">
    <source>
        <dbReference type="PIRNR" id="PIRNR016636"/>
    </source>
</evidence>
<feature type="transmembrane region" description="Helical" evidence="12">
    <location>
        <begin position="325"/>
        <end position="345"/>
    </location>
</feature>
<evidence type="ECO:0000256" key="7">
    <source>
        <dbReference type="ARBA" id="ARBA00022841"/>
    </source>
</evidence>
<dbReference type="Pfam" id="PF03062">
    <property type="entry name" value="MBOAT"/>
    <property type="match status" value="1"/>
</dbReference>
<evidence type="ECO:0000313" key="14">
    <source>
        <dbReference type="Proteomes" id="UP000189800"/>
    </source>
</evidence>